<proteinExistence type="predicted"/>
<organism evidence="1 2">
    <name type="scientific">Patella caerulea</name>
    <name type="common">Rayed Mediterranean limpet</name>
    <dbReference type="NCBI Taxonomy" id="87958"/>
    <lineage>
        <taxon>Eukaryota</taxon>
        <taxon>Metazoa</taxon>
        <taxon>Spiralia</taxon>
        <taxon>Lophotrochozoa</taxon>
        <taxon>Mollusca</taxon>
        <taxon>Gastropoda</taxon>
        <taxon>Patellogastropoda</taxon>
        <taxon>Patelloidea</taxon>
        <taxon>Patellidae</taxon>
        <taxon>Patella</taxon>
    </lineage>
</organism>
<dbReference type="EMBL" id="JAZGQO010000015">
    <property type="protein sequence ID" value="KAK6169752.1"/>
    <property type="molecule type" value="Genomic_DNA"/>
</dbReference>
<evidence type="ECO:0008006" key="3">
    <source>
        <dbReference type="Google" id="ProtNLM"/>
    </source>
</evidence>
<keyword evidence="2" id="KW-1185">Reference proteome</keyword>
<dbReference type="Proteomes" id="UP001347796">
    <property type="component" value="Unassembled WGS sequence"/>
</dbReference>
<protein>
    <recommendedName>
        <fullName evidence="3">Integrase catalytic domain-containing protein</fullName>
    </recommendedName>
</protein>
<dbReference type="PANTHER" id="PTHR37984:SF7">
    <property type="entry name" value="INTEGRASE CATALYTIC DOMAIN-CONTAINING PROTEIN"/>
    <property type="match status" value="1"/>
</dbReference>
<dbReference type="InterPro" id="IPR050951">
    <property type="entry name" value="Retrovirus_Pol_polyprotein"/>
</dbReference>
<name>A0AAN8P3M5_PATCE</name>
<sequence>MVSKCEVCLENRLSNQKEPMILSRIPSRPWEVIATDLFPWDNSDYLIAVDYYSRFYESPYHAQANGLVEKTVQTVKRLLTKSKSDGIDPYLGMIDYRDTLIDNIASPSQL</sequence>
<dbReference type="PANTHER" id="PTHR37984">
    <property type="entry name" value="PROTEIN CBG26694"/>
    <property type="match status" value="1"/>
</dbReference>
<dbReference type="InterPro" id="IPR012337">
    <property type="entry name" value="RNaseH-like_sf"/>
</dbReference>
<accession>A0AAN8P3M5</accession>
<reference evidence="1 2" key="1">
    <citation type="submission" date="2024-01" db="EMBL/GenBank/DDBJ databases">
        <title>The genome of the rayed Mediterranean limpet Patella caerulea (Linnaeus, 1758).</title>
        <authorList>
            <person name="Anh-Thu Weber A."/>
            <person name="Halstead-Nussloch G."/>
        </authorList>
    </citation>
    <scope>NUCLEOTIDE SEQUENCE [LARGE SCALE GENOMIC DNA]</scope>
    <source>
        <strain evidence="1">AATW-2023a</strain>
        <tissue evidence="1">Whole specimen</tissue>
    </source>
</reference>
<evidence type="ECO:0000313" key="1">
    <source>
        <dbReference type="EMBL" id="KAK6169752.1"/>
    </source>
</evidence>
<evidence type="ECO:0000313" key="2">
    <source>
        <dbReference type="Proteomes" id="UP001347796"/>
    </source>
</evidence>
<dbReference type="AlphaFoldDB" id="A0AAN8P3M5"/>
<comment type="caution">
    <text evidence="1">The sequence shown here is derived from an EMBL/GenBank/DDBJ whole genome shotgun (WGS) entry which is preliminary data.</text>
</comment>
<dbReference type="SUPFAM" id="SSF53098">
    <property type="entry name" value="Ribonuclease H-like"/>
    <property type="match status" value="1"/>
</dbReference>
<gene>
    <name evidence="1" type="ORF">SNE40_020741</name>
</gene>